<reference evidence="17" key="1">
    <citation type="submission" date="2018-02" db="EMBL/GenBank/DDBJ databases">
        <authorList>
            <person name="Holder M.E."/>
            <person name="Ajami N.J."/>
            <person name="Petrosino J.F."/>
        </authorList>
    </citation>
    <scope>NUCLEOTIDE SEQUENCE [LARGE SCALE GENOMIC DNA]</scope>
    <source>
        <strain evidence="17">CCUG 47711</strain>
    </source>
</reference>
<dbReference type="GO" id="GO:0005524">
    <property type="term" value="F:ATP binding"/>
    <property type="evidence" value="ECO:0007669"/>
    <property type="project" value="UniProtKB-KW"/>
</dbReference>
<keyword evidence="8" id="KW-0547">Nucleotide-binding</keyword>
<dbReference type="SUPFAM" id="SSF47384">
    <property type="entry name" value="Homodimeric domain of signal transducing histidine kinase"/>
    <property type="match status" value="1"/>
</dbReference>
<evidence type="ECO:0000313" key="16">
    <source>
        <dbReference type="EMBL" id="AVM42607.1"/>
    </source>
</evidence>
<proteinExistence type="predicted"/>
<dbReference type="GO" id="GO:0045121">
    <property type="term" value="C:membrane raft"/>
    <property type="evidence" value="ECO:0007669"/>
    <property type="project" value="UniProtKB-SubCell"/>
</dbReference>
<keyword evidence="17" id="KW-1185">Reference proteome</keyword>
<evidence type="ECO:0000259" key="15">
    <source>
        <dbReference type="PROSITE" id="PS50109"/>
    </source>
</evidence>
<keyword evidence="6" id="KW-0597">Phosphoprotein</keyword>
<name>A0A2S0KNM4_9FIRM</name>
<dbReference type="GO" id="GO:0004721">
    <property type="term" value="F:phosphoprotein phosphatase activity"/>
    <property type="evidence" value="ECO:0007669"/>
    <property type="project" value="TreeGrafter"/>
</dbReference>
<dbReference type="GO" id="GO:0005886">
    <property type="term" value="C:plasma membrane"/>
    <property type="evidence" value="ECO:0007669"/>
    <property type="project" value="UniProtKB-SubCell"/>
</dbReference>
<sequence length="581" mass="65382">MTSLNVLLLFSSRKDFLLALLFVFIVTVIVISISYFFNKKVISNKQGKTEETISEERKRLLSIFEGAGLGIVVYGPNGNLQMADSQLTNLLGIEKTPLTFEDFLNEFGLENGLKATYLLGSQFGESDLIVGDKNLHVQYSLIKKGNTDENFWTISKSQGAVIFVRDISDEIEEDIERKKFVANVSHELKTPITVLKIYAETLLDWGLVEKSSDAVRKDVENILENALRMESLVEDLLLLSKIDSRGRTLRTRELDIVSLLSTIVEQSRVQAEEKNITLEFHTVSKIPAVLGDESSLGRVFSNLITNAIKYTDKGGRVDIYISRVINDIVIKVKDNGLGISEKDQKKIFDRFYRVDQTGSREYGGTGLGLSIAKELVELHKGKLSVNSILTYGSEFVVSLPIASKIYMQVIDNLEFEKDKNRTGRDTESLNYAAYEFLLERAHQIGIAKESLEDLSDEEKLILAEPYIKERKDFSRKKIDVAKNNNDTNLETKVEVEAISTEENTNSGSEDQDLSQNNKAQEENNTDNTTELDQNESEGAHAAEDDKYAMELDPVKENQEIEADEYKSDPNEKTSDIESLGQ</sequence>
<comment type="subcellular location">
    <subcellularLocation>
        <location evidence="2">Cell membrane</location>
    </subcellularLocation>
    <subcellularLocation>
        <location evidence="3">Membrane raft</location>
        <topology evidence="3">Multi-pass membrane protein</topology>
    </subcellularLocation>
</comment>
<dbReference type="InterPro" id="IPR036097">
    <property type="entry name" value="HisK_dim/P_sf"/>
</dbReference>
<dbReference type="PROSITE" id="PS50109">
    <property type="entry name" value="HIS_KIN"/>
    <property type="match status" value="1"/>
</dbReference>
<dbReference type="EMBL" id="CP027226">
    <property type="protein sequence ID" value="AVM42607.1"/>
    <property type="molecule type" value="Genomic_DNA"/>
</dbReference>
<dbReference type="FunFam" id="3.30.565.10:FF:000023">
    <property type="entry name" value="PAS domain-containing sensor histidine kinase"/>
    <property type="match status" value="1"/>
</dbReference>
<dbReference type="SUPFAM" id="SSF55874">
    <property type="entry name" value="ATPase domain of HSP90 chaperone/DNA topoisomerase II/histidine kinase"/>
    <property type="match status" value="1"/>
</dbReference>
<dbReference type="InterPro" id="IPR050351">
    <property type="entry name" value="BphY/WalK/GraS-like"/>
</dbReference>
<dbReference type="OrthoDB" id="9813394at2"/>
<keyword evidence="14" id="KW-1133">Transmembrane helix</keyword>
<dbReference type="GO" id="GO:0000155">
    <property type="term" value="F:phosphorelay sensor kinase activity"/>
    <property type="evidence" value="ECO:0007669"/>
    <property type="project" value="InterPro"/>
</dbReference>
<feature type="transmembrane region" description="Helical" evidence="14">
    <location>
        <begin position="16"/>
        <end position="38"/>
    </location>
</feature>
<feature type="region of interest" description="Disordered" evidence="13">
    <location>
        <begin position="499"/>
        <end position="581"/>
    </location>
</feature>
<dbReference type="SMART" id="SM00388">
    <property type="entry name" value="HisKA"/>
    <property type="match status" value="1"/>
</dbReference>
<dbReference type="PRINTS" id="PR00344">
    <property type="entry name" value="BCTRLSENSOR"/>
</dbReference>
<dbReference type="CDD" id="cd00082">
    <property type="entry name" value="HisKA"/>
    <property type="match status" value="1"/>
</dbReference>
<keyword evidence="11" id="KW-0902">Two-component regulatory system</keyword>
<keyword evidence="5" id="KW-1003">Cell membrane</keyword>
<feature type="transmembrane region" description="Helical" evidence="14">
    <location>
        <begin position="59"/>
        <end position="76"/>
    </location>
</feature>
<dbReference type="InterPro" id="IPR004358">
    <property type="entry name" value="Sig_transdc_His_kin-like_C"/>
</dbReference>
<evidence type="ECO:0000256" key="13">
    <source>
        <dbReference type="SAM" id="MobiDB-lite"/>
    </source>
</evidence>
<gene>
    <name evidence="16" type="ORF">C5Q98_04980</name>
</gene>
<keyword evidence="9" id="KW-0418">Kinase</keyword>
<organism evidence="16 17">
    <name type="scientific">Fastidiosipila sanguinis</name>
    <dbReference type="NCBI Taxonomy" id="236753"/>
    <lineage>
        <taxon>Bacteria</taxon>
        <taxon>Bacillati</taxon>
        <taxon>Bacillota</taxon>
        <taxon>Clostridia</taxon>
        <taxon>Eubacteriales</taxon>
        <taxon>Oscillospiraceae</taxon>
        <taxon>Fastidiosipila</taxon>
    </lineage>
</organism>
<evidence type="ECO:0000256" key="5">
    <source>
        <dbReference type="ARBA" id="ARBA00022475"/>
    </source>
</evidence>
<evidence type="ECO:0000256" key="8">
    <source>
        <dbReference type="ARBA" id="ARBA00022741"/>
    </source>
</evidence>
<dbReference type="Gene3D" id="1.10.287.130">
    <property type="match status" value="1"/>
</dbReference>
<evidence type="ECO:0000256" key="6">
    <source>
        <dbReference type="ARBA" id="ARBA00022553"/>
    </source>
</evidence>
<feature type="compositionally biased region" description="Polar residues" evidence="13">
    <location>
        <begin position="500"/>
        <end position="518"/>
    </location>
</feature>
<dbReference type="EC" id="2.7.13.3" evidence="4"/>
<dbReference type="KEGG" id="fsa:C5Q98_04980"/>
<dbReference type="InterPro" id="IPR036890">
    <property type="entry name" value="HATPase_C_sf"/>
</dbReference>
<dbReference type="InterPro" id="IPR003594">
    <property type="entry name" value="HATPase_dom"/>
</dbReference>
<dbReference type="RefSeq" id="WP_106012561.1">
    <property type="nucleotide sequence ID" value="NZ_CP027226.1"/>
</dbReference>
<evidence type="ECO:0000256" key="14">
    <source>
        <dbReference type="SAM" id="Phobius"/>
    </source>
</evidence>
<evidence type="ECO:0000256" key="12">
    <source>
        <dbReference type="ARBA" id="ARBA00023136"/>
    </source>
</evidence>
<dbReference type="Pfam" id="PF02518">
    <property type="entry name" value="HATPase_c"/>
    <property type="match status" value="1"/>
</dbReference>
<dbReference type="Gene3D" id="3.30.565.10">
    <property type="entry name" value="Histidine kinase-like ATPase, C-terminal domain"/>
    <property type="match status" value="1"/>
</dbReference>
<evidence type="ECO:0000256" key="10">
    <source>
        <dbReference type="ARBA" id="ARBA00022840"/>
    </source>
</evidence>
<dbReference type="InterPro" id="IPR003661">
    <property type="entry name" value="HisK_dim/P_dom"/>
</dbReference>
<feature type="domain" description="Histidine kinase" evidence="15">
    <location>
        <begin position="183"/>
        <end position="403"/>
    </location>
</feature>
<dbReference type="PANTHER" id="PTHR45453:SF1">
    <property type="entry name" value="PHOSPHATE REGULON SENSOR PROTEIN PHOR"/>
    <property type="match status" value="1"/>
</dbReference>
<evidence type="ECO:0000256" key="3">
    <source>
        <dbReference type="ARBA" id="ARBA00004314"/>
    </source>
</evidence>
<accession>A0A2S0KNM4</accession>
<evidence type="ECO:0000256" key="2">
    <source>
        <dbReference type="ARBA" id="ARBA00004236"/>
    </source>
</evidence>
<dbReference type="Pfam" id="PF00512">
    <property type="entry name" value="HisKA"/>
    <property type="match status" value="1"/>
</dbReference>
<dbReference type="SMART" id="SM00387">
    <property type="entry name" value="HATPase_c"/>
    <property type="match status" value="1"/>
</dbReference>
<keyword evidence="7" id="KW-0808">Transferase</keyword>
<comment type="catalytic activity">
    <reaction evidence="1">
        <text>ATP + protein L-histidine = ADP + protein N-phospho-L-histidine.</text>
        <dbReference type="EC" id="2.7.13.3"/>
    </reaction>
</comment>
<dbReference type="FunFam" id="1.10.287.130:FF:000001">
    <property type="entry name" value="Two-component sensor histidine kinase"/>
    <property type="match status" value="1"/>
</dbReference>
<feature type="compositionally biased region" description="Basic and acidic residues" evidence="13">
    <location>
        <begin position="537"/>
        <end position="575"/>
    </location>
</feature>
<evidence type="ECO:0000256" key="4">
    <source>
        <dbReference type="ARBA" id="ARBA00012438"/>
    </source>
</evidence>
<keyword evidence="10" id="KW-0067">ATP-binding</keyword>
<keyword evidence="12 14" id="KW-0472">Membrane</keyword>
<dbReference type="InterPro" id="IPR005467">
    <property type="entry name" value="His_kinase_dom"/>
</dbReference>
<keyword evidence="14" id="KW-0812">Transmembrane</keyword>
<evidence type="ECO:0000256" key="7">
    <source>
        <dbReference type="ARBA" id="ARBA00022679"/>
    </source>
</evidence>
<dbReference type="AlphaFoldDB" id="A0A2S0KNM4"/>
<dbReference type="GO" id="GO:0016036">
    <property type="term" value="P:cellular response to phosphate starvation"/>
    <property type="evidence" value="ECO:0007669"/>
    <property type="project" value="TreeGrafter"/>
</dbReference>
<protein>
    <recommendedName>
        <fullName evidence="4">histidine kinase</fullName>
        <ecNumber evidence="4">2.7.13.3</ecNumber>
    </recommendedName>
</protein>
<evidence type="ECO:0000313" key="17">
    <source>
        <dbReference type="Proteomes" id="UP000237947"/>
    </source>
</evidence>
<evidence type="ECO:0000256" key="1">
    <source>
        <dbReference type="ARBA" id="ARBA00000085"/>
    </source>
</evidence>
<dbReference type="CDD" id="cd00075">
    <property type="entry name" value="HATPase"/>
    <property type="match status" value="1"/>
</dbReference>
<dbReference type="Proteomes" id="UP000237947">
    <property type="component" value="Chromosome"/>
</dbReference>
<evidence type="ECO:0000256" key="11">
    <source>
        <dbReference type="ARBA" id="ARBA00023012"/>
    </source>
</evidence>
<evidence type="ECO:0000256" key="9">
    <source>
        <dbReference type="ARBA" id="ARBA00022777"/>
    </source>
</evidence>
<dbReference type="PANTHER" id="PTHR45453">
    <property type="entry name" value="PHOSPHATE REGULON SENSOR PROTEIN PHOR"/>
    <property type="match status" value="1"/>
</dbReference>